<organism evidence="3 4">
    <name type="scientific">Desulfurella multipotens</name>
    <dbReference type="NCBI Taxonomy" id="79269"/>
    <lineage>
        <taxon>Bacteria</taxon>
        <taxon>Pseudomonadati</taxon>
        <taxon>Campylobacterota</taxon>
        <taxon>Desulfurellia</taxon>
        <taxon>Desulfurellales</taxon>
        <taxon>Desulfurellaceae</taxon>
        <taxon>Desulfurella</taxon>
    </lineage>
</organism>
<dbReference type="GO" id="GO:0016491">
    <property type="term" value="F:oxidoreductase activity"/>
    <property type="evidence" value="ECO:0007669"/>
    <property type="project" value="TreeGrafter"/>
</dbReference>
<proteinExistence type="predicted"/>
<evidence type="ECO:0000259" key="2">
    <source>
        <dbReference type="Pfam" id="PF13435"/>
    </source>
</evidence>
<evidence type="ECO:0000256" key="1">
    <source>
        <dbReference type="ARBA" id="ARBA00022729"/>
    </source>
</evidence>
<dbReference type="EMBL" id="FMYU01000015">
    <property type="protein sequence ID" value="SDD00046.1"/>
    <property type="molecule type" value="Genomic_DNA"/>
</dbReference>
<dbReference type="PANTHER" id="PTHR35038:SF8">
    <property type="entry name" value="C-TYPE POLYHEME CYTOCHROME OMCC"/>
    <property type="match status" value="1"/>
</dbReference>
<dbReference type="InterPro" id="IPR051829">
    <property type="entry name" value="Multiheme_Cytochr_ET"/>
</dbReference>
<dbReference type="Pfam" id="PF13447">
    <property type="entry name" value="Multi-haem_cyto"/>
    <property type="match status" value="1"/>
</dbReference>
<feature type="domain" description="Cytochrome c-552/4" evidence="2">
    <location>
        <begin position="136"/>
        <end position="195"/>
    </location>
</feature>
<keyword evidence="1" id="KW-0732">Signal</keyword>
<dbReference type="AlphaFoldDB" id="A0A1G6R827"/>
<accession>A0A1G6R827</accession>
<dbReference type="InterPro" id="IPR023155">
    <property type="entry name" value="Cyt_c-552/4"/>
</dbReference>
<dbReference type="SUPFAM" id="SSF48695">
    <property type="entry name" value="Multiheme cytochromes"/>
    <property type="match status" value="1"/>
</dbReference>
<gene>
    <name evidence="3" type="ORF">SAMN05660835_01730</name>
</gene>
<dbReference type="InterPro" id="IPR036280">
    <property type="entry name" value="Multihaem_cyt_sf"/>
</dbReference>
<dbReference type="PANTHER" id="PTHR35038">
    <property type="entry name" value="DISSIMILATORY SULFITE REDUCTASE SIRA"/>
    <property type="match status" value="1"/>
</dbReference>
<dbReference type="Proteomes" id="UP000199411">
    <property type="component" value="Unassembled WGS sequence"/>
</dbReference>
<dbReference type="RefSeq" id="WP_216818771.1">
    <property type="nucleotide sequence ID" value="NZ_FMYU01000015.1"/>
</dbReference>
<dbReference type="Pfam" id="PF13435">
    <property type="entry name" value="Cytochrome_C554"/>
    <property type="match status" value="2"/>
</dbReference>
<protein>
    <submittedName>
        <fullName evidence="3">Cytochrome c7</fullName>
    </submittedName>
</protein>
<dbReference type="Gene3D" id="1.20.850.10">
    <property type="entry name" value="Hydroxylamine Oxidoreductase, Chain A, domain 2"/>
    <property type="match status" value="1"/>
</dbReference>
<sequence>MKKTLVIVGVVFLLVIVGSASWFLSKANKSQNQIIAENPIVSQNNSNLRYANIAYSEKINMSKGKGVTKEAATCIECHAQKTPAIVQDWSKSSMAHAGVSCIDCHGVSKDNPMANQNCPGVKGTNIYVSKMVSPKTCAKCHPNEVKEFEESGHARAAIHIVALKPDQALLAHEDMGMPQYKDAVLLTGCAQCHGSIIKMGPNHEPTQGTWPSHGIGNVYPDGGVGNCASCHFNHQFSIAQARKPSSCATCHLGPDHPDIEVYDNSVHGALFAAHGDKWHWDSPPGAWIPGNDYNAPTCATCHMSGVNGLQPTHNIDMRLKWNLWAPISKERTGGYETAAFEYMKTGKFTAGNPLAGNPKGPQEARKEMLQVCASCHTTSFASNYMAQADKQIELYNKYSHAASEMINTLEKKHLMMKDPWADPAFRTYYYMWHHEGRRMRQGAVMEGPDYSHWHGVFQLQQSLRILQAIYNQRMKDGKIDPNQIGGVGMGE</sequence>
<keyword evidence="4" id="KW-1185">Reference proteome</keyword>
<evidence type="ECO:0000313" key="3">
    <source>
        <dbReference type="EMBL" id="SDD00046.1"/>
    </source>
</evidence>
<feature type="domain" description="Cytochrome c-552/4" evidence="2">
    <location>
        <begin position="59"/>
        <end position="106"/>
    </location>
</feature>
<reference evidence="4" key="1">
    <citation type="submission" date="2016-10" db="EMBL/GenBank/DDBJ databases">
        <authorList>
            <person name="Varghese N."/>
            <person name="Submissions S."/>
        </authorList>
    </citation>
    <scope>NUCLEOTIDE SEQUENCE [LARGE SCALE GENOMIC DNA]</scope>
    <source>
        <strain evidence="4">DSM 8415</strain>
    </source>
</reference>
<evidence type="ECO:0000313" key="4">
    <source>
        <dbReference type="Proteomes" id="UP000199411"/>
    </source>
</evidence>
<dbReference type="Gene3D" id="1.10.780.10">
    <property type="entry name" value="Hydroxylamine Oxidoreductase, Chain A, domain 1"/>
    <property type="match status" value="1"/>
</dbReference>
<name>A0A1G6R827_9BACT</name>